<dbReference type="InterPro" id="IPR015421">
    <property type="entry name" value="PyrdxlP-dep_Trfase_major"/>
</dbReference>
<dbReference type="Proteomes" id="UP000178187">
    <property type="component" value="Unassembled WGS sequence"/>
</dbReference>
<evidence type="ECO:0000256" key="3">
    <source>
        <dbReference type="PIRSR" id="PIRSR000390-2"/>
    </source>
</evidence>
<gene>
    <name evidence="5" type="ORF">A3G33_02930</name>
</gene>
<dbReference type="Gene3D" id="3.40.640.10">
    <property type="entry name" value="Type I PLP-dependent aspartate aminotransferase-like (Major domain)"/>
    <property type="match status" value="1"/>
</dbReference>
<dbReference type="GO" id="GO:0000271">
    <property type="term" value="P:polysaccharide biosynthetic process"/>
    <property type="evidence" value="ECO:0007669"/>
    <property type="project" value="TreeGrafter"/>
</dbReference>
<dbReference type="InterPro" id="IPR015422">
    <property type="entry name" value="PyrdxlP-dep_Trfase_small"/>
</dbReference>
<feature type="active site" description="Proton acceptor" evidence="2">
    <location>
        <position position="179"/>
    </location>
</feature>
<dbReference type="PIRSF" id="PIRSF000390">
    <property type="entry name" value="PLP_StrS"/>
    <property type="match status" value="1"/>
</dbReference>
<dbReference type="AlphaFoldDB" id="A0A1G1KVH5"/>
<dbReference type="GO" id="GO:0030170">
    <property type="term" value="F:pyridoxal phosphate binding"/>
    <property type="evidence" value="ECO:0007669"/>
    <property type="project" value="TreeGrafter"/>
</dbReference>
<sequence length="373" mass="41686">MIQVFSNTLGEEEIQAARNVINSRWLGMGQECKAFEKELGNYFGTERVLLTNCCTSAIFIAIRALGIGKGDEVIVTTCNFNAIPSAILSVGAKPVFADVDPKTCNILPSEIDRLKTRKTKAVFILHYGGHPAPFDEIKVACGKKIKIIEDSANSVSSKYKGTHCGNLGAAGVFSFDAMKILVMGDGGALIINDEAAFNLAKSLRYLGFPSTTTSGTDSLKQGNLRWWEFELSNVSGRFISNDILASMGRVQLRKLPQFIERRKQVWDYYQKNLSNIPGAITPPEPLPGCTSTYYLYWLKVPKKRDQLANYLKDKGIYTTFRYYPLHLVKYLKSKAHLKNAEEINETMLNIPLHQNLSDADAEKTVSEIRQFFK</sequence>
<dbReference type="GO" id="GO:0008483">
    <property type="term" value="F:transaminase activity"/>
    <property type="evidence" value="ECO:0007669"/>
    <property type="project" value="TreeGrafter"/>
</dbReference>
<evidence type="ECO:0000256" key="4">
    <source>
        <dbReference type="RuleBase" id="RU004508"/>
    </source>
</evidence>
<evidence type="ECO:0000256" key="2">
    <source>
        <dbReference type="PIRSR" id="PIRSR000390-1"/>
    </source>
</evidence>
<dbReference type="Pfam" id="PF01041">
    <property type="entry name" value="DegT_DnrJ_EryC1"/>
    <property type="match status" value="1"/>
</dbReference>
<keyword evidence="3 4" id="KW-0663">Pyridoxal phosphate</keyword>
<feature type="modified residue" description="N6-(pyridoxal phosphate)lysine" evidence="3">
    <location>
        <position position="179"/>
    </location>
</feature>
<dbReference type="Gene3D" id="3.90.1150.10">
    <property type="entry name" value="Aspartate Aminotransferase, domain 1"/>
    <property type="match status" value="1"/>
</dbReference>
<proteinExistence type="inferred from homology"/>
<dbReference type="InterPro" id="IPR015424">
    <property type="entry name" value="PyrdxlP-dep_Trfase"/>
</dbReference>
<dbReference type="CDD" id="cd00616">
    <property type="entry name" value="AHBA_syn"/>
    <property type="match status" value="1"/>
</dbReference>
<protein>
    <recommendedName>
        <fullName evidence="7">Aminotransferase DegT</fullName>
    </recommendedName>
</protein>
<evidence type="ECO:0000313" key="5">
    <source>
        <dbReference type="EMBL" id="OGW96933.1"/>
    </source>
</evidence>
<evidence type="ECO:0000256" key="1">
    <source>
        <dbReference type="ARBA" id="ARBA00037999"/>
    </source>
</evidence>
<accession>A0A1G1KVH5</accession>
<evidence type="ECO:0000313" key="6">
    <source>
        <dbReference type="Proteomes" id="UP000178187"/>
    </source>
</evidence>
<organism evidence="5 6">
    <name type="scientific">Candidatus Danuiimicrobium aquiferis</name>
    <dbReference type="NCBI Taxonomy" id="1801832"/>
    <lineage>
        <taxon>Bacteria</taxon>
        <taxon>Pseudomonadati</taxon>
        <taxon>Candidatus Omnitrophota</taxon>
        <taxon>Candidatus Danuiimicrobium</taxon>
    </lineage>
</organism>
<dbReference type="InterPro" id="IPR000653">
    <property type="entry name" value="DegT/StrS_aminotransferase"/>
</dbReference>
<dbReference type="EMBL" id="MHFR01000045">
    <property type="protein sequence ID" value="OGW96933.1"/>
    <property type="molecule type" value="Genomic_DNA"/>
</dbReference>
<name>A0A1G1KVH5_9BACT</name>
<dbReference type="PANTHER" id="PTHR30244">
    <property type="entry name" value="TRANSAMINASE"/>
    <property type="match status" value="1"/>
</dbReference>
<reference evidence="5 6" key="1">
    <citation type="journal article" date="2016" name="Nat. Commun.">
        <title>Thousands of microbial genomes shed light on interconnected biogeochemical processes in an aquifer system.</title>
        <authorList>
            <person name="Anantharaman K."/>
            <person name="Brown C.T."/>
            <person name="Hug L.A."/>
            <person name="Sharon I."/>
            <person name="Castelle C.J."/>
            <person name="Probst A.J."/>
            <person name="Thomas B.C."/>
            <person name="Singh A."/>
            <person name="Wilkins M.J."/>
            <person name="Karaoz U."/>
            <person name="Brodie E.L."/>
            <person name="Williams K.H."/>
            <person name="Hubbard S.S."/>
            <person name="Banfield J.F."/>
        </authorList>
    </citation>
    <scope>NUCLEOTIDE SEQUENCE [LARGE SCALE GENOMIC DNA]</scope>
</reference>
<comment type="caution">
    <text evidence="5">The sequence shown here is derived from an EMBL/GenBank/DDBJ whole genome shotgun (WGS) entry which is preliminary data.</text>
</comment>
<dbReference type="PANTHER" id="PTHR30244:SF34">
    <property type="entry name" value="DTDP-4-AMINO-4,6-DIDEOXYGALACTOSE TRANSAMINASE"/>
    <property type="match status" value="1"/>
</dbReference>
<dbReference type="SUPFAM" id="SSF53383">
    <property type="entry name" value="PLP-dependent transferases"/>
    <property type="match status" value="1"/>
</dbReference>
<comment type="similarity">
    <text evidence="1 4">Belongs to the DegT/DnrJ/EryC1 family.</text>
</comment>
<evidence type="ECO:0008006" key="7">
    <source>
        <dbReference type="Google" id="ProtNLM"/>
    </source>
</evidence>